<dbReference type="EMBL" id="GG663736">
    <property type="protein sequence ID" value="EEH59725.1"/>
    <property type="molecule type" value="Genomic_DNA"/>
</dbReference>
<dbReference type="eggNOG" id="KOG1555">
    <property type="taxonomic scope" value="Eukaryota"/>
</dbReference>
<dbReference type="Gene3D" id="3.40.140.10">
    <property type="entry name" value="Cytidine Deaminase, domain 2"/>
    <property type="match status" value="1"/>
</dbReference>
<feature type="domain" description="MPN" evidence="2">
    <location>
        <begin position="359"/>
        <end position="497"/>
    </location>
</feature>
<dbReference type="PROSITE" id="PS51294">
    <property type="entry name" value="HTH_MYB"/>
    <property type="match status" value="1"/>
</dbReference>
<feature type="domain" description="HTH myb-type" evidence="3">
    <location>
        <begin position="129"/>
        <end position="183"/>
    </location>
</feature>
<keyword evidence="5" id="KW-1185">Reference proteome</keyword>
<dbReference type="RefSeq" id="XP_003056349.1">
    <property type="nucleotide sequence ID" value="XM_003056303.1"/>
</dbReference>
<feature type="compositionally biased region" description="Basic residues" evidence="1">
    <location>
        <begin position="43"/>
        <end position="59"/>
    </location>
</feature>
<reference evidence="4 5" key="1">
    <citation type="journal article" date="2009" name="Science">
        <title>Green evolution and dynamic adaptations revealed by genomes of the marine picoeukaryotes Micromonas.</title>
        <authorList>
            <person name="Worden A.Z."/>
            <person name="Lee J.H."/>
            <person name="Mock T."/>
            <person name="Rouze P."/>
            <person name="Simmons M.P."/>
            <person name="Aerts A.L."/>
            <person name="Allen A.E."/>
            <person name="Cuvelier M.L."/>
            <person name="Derelle E."/>
            <person name="Everett M.V."/>
            <person name="Foulon E."/>
            <person name="Grimwood J."/>
            <person name="Gundlach H."/>
            <person name="Henrissat B."/>
            <person name="Napoli C."/>
            <person name="McDonald S.M."/>
            <person name="Parker M.S."/>
            <person name="Rombauts S."/>
            <person name="Salamov A."/>
            <person name="Von Dassow P."/>
            <person name="Badger J.H."/>
            <person name="Coutinho P.M."/>
            <person name="Demir E."/>
            <person name="Dubchak I."/>
            <person name="Gentemann C."/>
            <person name="Eikrem W."/>
            <person name="Gready J.E."/>
            <person name="John U."/>
            <person name="Lanier W."/>
            <person name="Lindquist E.A."/>
            <person name="Lucas S."/>
            <person name="Mayer K.F."/>
            <person name="Moreau H."/>
            <person name="Not F."/>
            <person name="Otillar R."/>
            <person name="Panaud O."/>
            <person name="Pangilinan J."/>
            <person name="Paulsen I."/>
            <person name="Piegu B."/>
            <person name="Poliakov A."/>
            <person name="Robbens S."/>
            <person name="Schmutz J."/>
            <person name="Toulza E."/>
            <person name="Wyss T."/>
            <person name="Zelensky A."/>
            <person name="Zhou K."/>
            <person name="Armbrust E.V."/>
            <person name="Bhattacharya D."/>
            <person name="Goodenough U.W."/>
            <person name="Van de Peer Y."/>
            <person name="Grigoriev I.V."/>
        </authorList>
    </citation>
    <scope>NUCLEOTIDE SEQUENCE [LARGE SCALE GENOMIC DNA]</scope>
    <source>
        <strain evidence="4 5">CCMP1545</strain>
    </source>
</reference>
<dbReference type="InterPro" id="IPR000555">
    <property type="entry name" value="JAMM/MPN+_dom"/>
</dbReference>
<dbReference type="PROSITE" id="PS50249">
    <property type="entry name" value="MPN"/>
    <property type="match status" value="1"/>
</dbReference>
<dbReference type="Proteomes" id="UP000001876">
    <property type="component" value="Unassembled WGS sequence"/>
</dbReference>
<evidence type="ECO:0000256" key="1">
    <source>
        <dbReference type="SAM" id="MobiDB-lite"/>
    </source>
</evidence>
<dbReference type="Gene3D" id="1.10.10.60">
    <property type="entry name" value="Homeodomain-like"/>
    <property type="match status" value="1"/>
</dbReference>
<evidence type="ECO:0000259" key="2">
    <source>
        <dbReference type="PROSITE" id="PS50249"/>
    </source>
</evidence>
<feature type="compositionally biased region" description="Basic and acidic residues" evidence="1">
    <location>
        <begin position="290"/>
        <end position="299"/>
    </location>
</feature>
<proteinExistence type="predicted"/>
<dbReference type="InterPro" id="IPR017930">
    <property type="entry name" value="Myb_dom"/>
</dbReference>
<feature type="compositionally biased region" description="Basic and acidic residues" evidence="1">
    <location>
        <begin position="60"/>
        <end position="72"/>
    </location>
</feature>
<sequence length="632" mass="68221">MADPDAASAALIAKLMAEENPYGDEGDYLEYNDDSDDGDYGKPKRKKKKKAPPKPKPIKAPKEPKSPKEPQASKRPPSAVDTKPQDGENDEHAANWIGIAAAAGAPATTTVVVEEFTETGRRKRKDTGAKREKARPWDETEERLFREALTLHGRDWHACAAHVGTRDHRAFTSHAQKYFIKLCLQGKQLPVKVRESGDGFTLSGKPLDPTSAAAKQYGFKPDTAGLSAEQLAEMHAAAAKEKARAREEKARAKEEKALAKEEREEVRAAAAAERTANRATGGSKRAYTMKRVDDDRYVSSEDDAPPPEPTEYAKNRPRRDAAVASNFRDAAGGTLELHQMRKFSSAAPGSKTPNAQPFALTVSSDAMLIMDLHSHLCVNEVIGYLGGTWNAATRTVSIEKAFPGRGVASGSDVEMDPVCEVELKARVEAEKLTVVGWYHSHPVFQPTPSGVDVDNQLNYQALFRDAECDVEPFVGFIVGPYDVRLPSPTSEVTAFCAKRLKGGGGVRDVPYACEYAVTGGSLSTENDAAPAAAAATTMTTTAAVGDATIEAMKAVVIANENVDGRVNPTELWRPFATYLNGVAGGGPTTKLAKLRASLNARLPAGTTELEREDVLDGVAKQMQESWKLDLGY</sequence>
<organism evidence="5">
    <name type="scientific">Micromonas pusilla (strain CCMP1545)</name>
    <name type="common">Picoplanktonic green alga</name>
    <dbReference type="NCBI Taxonomy" id="564608"/>
    <lineage>
        <taxon>Eukaryota</taxon>
        <taxon>Viridiplantae</taxon>
        <taxon>Chlorophyta</taxon>
        <taxon>Mamiellophyceae</taxon>
        <taxon>Mamiellales</taxon>
        <taxon>Mamiellaceae</taxon>
        <taxon>Micromonas</taxon>
    </lineage>
</organism>
<feature type="compositionally biased region" description="Low complexity" evidence="1">
    <location>
        <begin position="268"/>
        <end position="279"/>
    </location>
</feature>
<feature type="compositionally biased region" description="Acidic residues" evidence="1">
    <location>
        <begin position="21"/>
        <end position="38"/>
    </location>
</feature>
<feature type="compositionally biased region" description="Basic and acidic residues" evidence="1">
    <location>
        <begin position="243"/>
        <end position="267"/>
    </location>
</feature>
<dbReference type="STRING" id="564608.C1MK99"/>
<dbReference type="InterPro" id="IPR050242">
    <property type="entry name" value="JAMM_MPN+_peptidase_M67A"/>
</dbReference>
<dbReference type="SUPFAM" id="SSF46689">
    <property type="entry name" value="Homeodomain-like"/>
    <property type="match status" value="1"/>
</dbReference>
<dbReference type="Pfam" id="PF01398">
    <property type="entry name" value="JAB"/>
    <property type="match status" value="1"/>
</dbReference>
<dbReference type="SMART" id="SM00717">
    <property type="entry name" value="SANT"/>
    <property type="match status" value="1"/>
</dbReference>
<dbReference type="InterPro" id="IPR009057">
    <property type="entry name" value="Homeodomain-like_sf"/>
</dbReference>
<evidence type="ECO:0000259" key="3">
    <source>
        <dbReference type="PROSITE" id="PS51294"/>
    </source>
</evidence>
<dbReference type="GeneID" id="9681934"/>
<dbReference type="OrthoDB" id="118550at2759"/>
<dbReference type="PANTHER" id="PTHR10410">
    <property type="entry name" value="EUKARYOTIC TRANSLATION INITIATION FACTOR 3 -RELATED"/>
    <property type="match status" value="1"/>
</dbReference>
<dbReference type="AlphaFoldDB" id="C1MK99"/>
<dbReference type="InterPro" id="IPR001005">
    <property type="entry name" value="SANT/Myb"/>
</dbReference>
<dbReference type="InterPro" id="IPR037518">
    <property type="entry name" value="MPN"/>
</dbReference>
<dbReference type="GO" id="GO:0008237">
    <property type="term" value="F:metallopeptidase activity"/>
    <property type="evidence" value="ECO:0007669"/>
    <property type="project" value="InterPro"/>
</dbReference>
<dbReference type="OMA" id="FTSHAQK"/>
<dbReference type="CDD" id="cd00167">
    <property type="entry name" value="SANT"/>
    <property type="match status" value="1"/>
</dbReference>
<feature type="region of interest" description="Disordered" evidence="1">
    <location>
        <begin position="18"/>
        <end position="90"/>
    </location>
</feature>
<dbReference type="SUPFAM" id="SSF102712">
    <property type="entry name" value="JAB1/MPN domain"/>
    <property type="match status" value="1"/>
</dbReference>
<evidence type="ECO:0000313" key="5">
    <source>
        <dbReference type="Proteomes" id="UP000001876"/>
    </source>
</evidence>
<feature type="region of interest" description="Disordered" evidence="1">
    <location>
        <begin position="243"/>
        <end position="319"/>
    </location>
</feature>
<protein>
    <submittedName>
        <fullName evidence="4">Predicted protein</fullName>
    </submittedName>
</protein>
<dbReference type="CDD" id="cd08067">
    <property type="entry name" value="MPN_2A_DUB"/>
    <property type="match status" value="1"/>
</dbReference>
<accession>C1MK99</accession>
<gene>
    <name evidence="4" type="ORF">MICPUCDRAFT_46527</name>
</gene>
<evidence type="ECO:0000313" key="4">
    <source>
        <dbReference type="EMBL" id="EEH59725.1"/>
    </source>
</evidence>
<dbReference type="KEGG" id="mpp:MICPUCDRAFT_46527"/>
<name>C1MK99_MICPC</name>